<name>A0AAU7CRP7_9BACT</name>
<dbReference type="InterPro" id="IPR002931">
    <property type="entry name" value="Transglutaminase-like"/>
</dbReference>
<evidence type="ECO:0000256" key="1">
    <source>
        <dbReference type="SAM" id="MobiDB-lite"/>
    </source>
</evidence>
<evidence type="ECO:0000259" key="2">
    <source>
        <dbReference type="SMART" id="SM00460"/>
    </source>
</evidence>
<feature type="compositionally biased region" description="Low complexity" evidence="1">
    <location>
        <begin position="298"/>
        <end position="308"/>
    </location>
</feature>
<dbReference type="InterPro" id="IPR038765">
    <property type="entry name" value="Papain-like_cys_pep_sf"/>
</dbReference>
<dbReference type="SUPFAM" id="SSF54001">
    <property type="entry name" value="Cysteine proteinases"/>
    <property type="match status" value="1"/>
</dbReference>
<dbReference type="Pfam" id="PF08379">
    <property type="entry name" value="Bact_transglu_N"/>
    <property type="match status" value="1"/>
</dbReference>
<gene>
    <name evidence="3" type="ORF">V5E97_16615</name>
</gene>
<accession>A0AAU7CRP7</accession>
<protein>
    <submittedName>
        <fullName evidence="3">Transglutaminase family protein</fullName>
    </submittedName>
</protein>
<evidence type="ECO:0000313" key="3">
    <source>
        <dbReference type="EMBL" id="XBH07592.1"/>
    </source>
</evidence>
<dbReference type="SMART" id="SM00460">
    <property type="entry name" value="TGc"/>
    <property type="match status" value="1"/>
</dbReference>
<dbReference type="RefSeq" id="WP_406700431.1">
    <property type="nucleotide sequence ID" value="NZ_CP155447.1"/>
</dbReference>
<proteinExistence type="predicted"/>
<dbReference type="AlphaFoldDB" id="A0AAU7CRP7"/>
<dbReference type="PANTHER" id="PTHR33490">
    <property type="entry name" value="BLR5614 PROTEIN-RELATED"/>
    <property type="match status" value="1"/>
</dbReference>
<dbReference type="Gene3D" id="3.10.620.30">
    <property type="match status" value="1"/>
</dbReference>
<dbReference type="PANTHER" id="PTHR33490:SF7">
    <property type="entry name" value="BLR2979 PROTEIN"/>
    <property type="match status" value="1"/>
</dbReference>
<dbReference type="EMBL" id="CP155447">
    <property type="protein sequence ID" value="XBH07592.1"/>
    <property type="molecule type" value="Genomic_DNA"/>
</dbReference>
<sequence length="343" mass="38218">MLLRIRHETKLTYSNPVSETVFELRMAPPSNDDQTSMGYHLKISPQTPITSYRDGFGNRVDLFNITSPYHELVTQATSYVRTHRRPGLERLSGIPWPPQPGNSVAIEALEYLQPSPLVERSAALTAFVSTLEIPSGTLLDVVYAVINAVNARLQYEKRVTSARTPVSEALELGRGVCQDFAHLFMAACRGIHLPARYVSGYVNHPGEIATHAWCQVWGNPQVGWIDVDPTHSCVVEHDHVVTAIGRDYSDVPPNRGLWKGQSEETMAVSVTVDPVEQATVEWNEWSPPRPRAIGGFAQSYSQSQSQRQGMVGFAPRRSSRSAYPNQRSPHAGLHRQQGEQQQQ</sequence>
<dbReference type="InterPro" id="IPR013589">
    <property type="entry name" value="Bac_transglu_N"/>
</dbReference>
<feature type="region of interest" description="Disordered" evidence="1">
    <location>
        <begin position="281"/>
        <end position="343"/>
    </location>
</feature>
<reference evidence="3" key="1">
    <citation type="submission" date="2024-05" db="EMBL/GenBank/DDBJ databases">
        <title>Planctomycetes of the genus Singulisphaera possess chitinolytic capabilities.</title>
        <authorList>
            <person name="Ivanova A."/>
        </authorList>
    </citation>
    <scope>NUCLEOTIDE SEQUENCE</scope>
    <source>
        <strain evidence="3">Ch08T</strain>
    </source>
</reference>
<feature type="domain" description="Transglutaminase-like" evidence="2">
    <location>
        <begin position="169"/>
        <end position="231"/>
    </location>
</feature>
<organism evidence="3">
    <name type="scientific">Singulisphaera sp. Ch08</name>
    <dbReference type="NCBI Taxonomy" id="3120278"/>
    <lineage>
        <taxon>Bacteria</taxon>
        <taxon>Pseudomonadati</taxon>
        <taxon>Planctomycetota</taxon>
        <taxon>Planctomycetia</taxon>
        <taxon>Isosphaerales</taxon>
        <taxon>Isosphaeraceae</taxon>
        <taxon>Singulisphaera</taxon>
    </lineage>
</organism>
<dbReference type="Pfam" id="PF01841">
    <property type="entry name" value="Transglut_core"/>
    <property type="match status" value="1"/>
</dbReference>